<dbReference type="PANTHER" id="PTHR44591">
    <property type="entry name" value="STRESS RESPONSE REGULATOR PROTEIN 1"/>
    <property type="match status" value="1"/>
</dbReference>
<evidence type="ECO:0000313" key="4">
    <source>
        <dbReference type="EMBL" id="RKG66993.1"/>
    </source>
</evidence>
<name>A0A3A8HP72_9BACT</name>
<dbReference type="RefSeq" id="WP_120545931.1">
    <property type="nucleotide sequence ID" value="NZ_RAVZ01000662.1"/>
</dbReference>
<reference evidence="5" key="1">
    <citation type="submission" date="2018-09" db="EMBL/GenBank/DDBJ databases">
        <authorList>
            <person name="Livingstone P.G."/>
            <person name="Whitworth D.E."/>
        </authorList>
    </citation>
    <scope>NUCLEOTIDE SEQUENCE [LARGE SCALE GENOMIC DNA]</scope>
    <source>
        <strain evidence="5">CA054A</strain>
    </source>
</reference>
<dbReference type="GO" id="GO:0000160">
    <property type="term" value="P:phosphorelay signal transduction system"/>
    <property type="evidence" value="ECO:0007669"/>
    <property type="project" value="InterPro"/>
</dbReference>
<dbReference type="Gene3D" id="3.40.50.2300">
    <property type="match status" value="1"/>
</dbReference>
<protein>
    <submittedName>
        <fullName evidence="4">Response regulator</fullName>
    </submittedName>
</protein>
<dbReference type="SMART" id="SM00448">
    <property type="entry name" value="REC"/>
    <property type="match status" value="1"/>
</dbReference>
<accession>A0A3A8HP72</accession>
<evidence type="ECO:0000259" key="3">
    <source>
        <dbReference type="PROSITE" id="PS50110"/>
    </source>
</evidence>
<evidence type="ECO:0000256" key="1">
    <source>
        <dbReference type="ARBA" id="ARBA00022553"/>
    </source>
</evidence>
<dbReference type="AlphaFoldDB" id="A0A3A8HP72"/>
<gene>
    <name evidence="4" type="ORF">D7V88_41305</name>
</gene>
<dbReference type="Proteomes" id="UP000268094">
    <property type="component" value="Unassembled WGS sequence"/>
</dbReference>
<dbReference type="InterPro" id="IPR011006">
    <property type="entry name" value="CheY-like_superfamily"/>
</dbReference>
<dbReference type="SUPFAM" id="SSF52172">
    <property type="entry name" value="CheY-like"/>
    <property type="match status" value="1"/>
</dbReference>
<keyword evidence="5" id="KW-1185">Reference proteome</keyword>
<keyword evidence="1 2" id="KW-0597">Phosphoprotein</keyword>
<proteinExistence type="predicted"/>
<feature type="domain" description="Response regulatory" evidence="3">
    <location>
        <begin position="9"/>
        <end position="121"/>
    </location>
</feature>
<dbReference type="Pfam" id="PF00072">
    <property type="entry name" value="Response_reg"/>
    <property type="match status" value="1"/>
</dbReference>
<comment type="caution">
    <text evidence="4">The sequence shown here is derived from an EMBL/GenBank/DDBJ whole genome shotgun (WGS) entry which is preliminary data.</text>
</comment>
<dbReference type="EMBL" id="RAVZ01000662">
    <property type="protein sequence ID" value="RKG66993.1"/>
    <property type="molecule type" value="Genomic_DNA"/>
</dbReference>
<evidence type="ECO:0000313" key="5">
    <source>
        <dbReference type="Proteomes" id="UP000268094"/>
    </source>
</evidence>
<dbReference type="InterPro" id="IPR050595">
    <property type="entry name" value="Bact_response_regulator"/>
</dbReference>
<dbReference type="PROSITE" id="PS50110">
    <property type="entry name" value="RESPONSE_REGULATORY"/>
    <property type="match status" value="1"/>
</dbReference>
<sequence length="125" mass="13517">MAHSAPIRPVLVVEDDDDVRAAIAEILEGEGYEVAVAANGREALEELVHLVAPCLILLDLRMPVLDGAGFLRNLRSDWPRLKSVPVLVLTAVDTEPPPDTQGLLRKPIIPDELVAIVDRLSGRSA</sequence>
<evidence type="ECO:0000256" key="2">
    <source>
        <dbReference type="PROSITE-ProRule" id="PRU00169"/>
    </source>
</evidence>
<organism evidence="4 5">
    <name type="scientific">Corallococcus terminator</name>
    <dbReference type="NCBI Taxonomy" id="2316733"/>
    <lineage>
        <taxon>Bacteria</taxon>
        <taxon>Pseudomonadati</taxon>
        <taxon>Myxococcota</taxon>
        <taxon>Myxococcia</taxon>
        <taxon>Myxococcales</taxon>
        <taxon>Cystobacterineae</taxon>
        <taxon>Myxococcaceae</taxon>
        <taxon>Corallococcus</taxon>
    </lineage>
</organism>
<dbReference type="InterPro" id="IPR001789">
    <property type="entry name" value="Sig_transdc_resp-reg_receiver"/>
</dbReference>
<feature type="modified residue" description="4-aspartylphosphate" evidence="2">
    <location>
        <position position="59"/>
    </location>
</feature>
<dbReference type="OrthoDB" id="5515098at2"/>
<dbReference type="PANTHER" id="PTHR44591:SF23">
    <property type="entry name" value="CHEY SUBFAMILY"/>
    <property type="match status" value="1"/>
</dbReference>